<feature type="transmembrane region" description="Helical" evidence="6">
    <location>
        <begin position="206"/>
        <end position="230"/>
    </location>
</feature>
<keyword evidence="5 6" id="KW-0472">Membrane</keyword>
<proteinExistence type="predicted"/>
<feature type="transmembrane region" description="Helical" evidence="6">
    <location>
        <begin position="166"/>
        <end position="186"/>
    </location>
</feature>
<feature type="transmembrane region" description="Helical" evidence="6">
    <location>
        <begin position="275"/>
        <end position="301"/>
    </location>
</feature>
<evidence type="ECO:0000313" key="7">
    <source>
        <dbReference type="EMBL" id="SDP39274.1"/>
    </source>
</evidence>
<feature type="transmembrane region" description="Helical" evidence="6">
    <location>
        <begin position="114"/>
        <end position="133"/>
    </location>
</feature>
<accession>A0A1H0SBZ3</accession>
<dbReference type="STRING" id="1090615.SAMN04515671_4021"/>
<evidence type="ECO:0000256" key="2">
    <source>
        <dbReference type="ARBA" id="ARBA00022475"/>
    </source>
</evidence>
<dbReference type="InterPro" id="IPR005274">
    <property type="entry name" value="IM_pro_YhjD"/>
</dbReference>
<dbReference type="NCBIfam" id="TIGR00766">
    <property type="entry name" value="inner membrane protein YhjD"/>
    <property type="match status" value="1"/>
</dbReference>
<dbReference type="EMBL" id="LT629710">
    <property type="protein sequence ID" value="SDP39274.1"/>
    <property type="molecule type" value="Genomic_DNA"/>
</dbReference>
<evidence type="ECO:0000256" key="5">
    <source>
        <dbReference type="ARBA" id="ARBA00023136"/>
    </source>
</evidence>
<protein>
    <submittedName>
        <fullName evidence="7">Membrane protein</fullName>
    </submittedName>
</protein>
<feature type="transmembrane region" description="Helical" evidence="6">
    <location>
        <begin position="43"/>
        <end position="76"/>
    </location>
</feature>
<evidence type="ECO:0000256" key="1">
    <source>
        <dbReference type="ARBA" id="ARBA00004651"/>
    </source>
</evidence>
<keyword evidence="4 6" id="KW-1133">Transmembrane helix</keyword>
<evidence type="ECO:0000313" key="8">
    <source>
        <dbReference type="Proteomes" id="UP000198741"/>
    </source>
</evidence>
<dbReference type="PANTHER" id="PTHR30213">
    <property type="entry name" value="INNER MEMBRANE PROTEIN YHJD"/>
    <property type="match status" value="1"/>
</dbReference>
<dbReference type="GO" id="GO:0005886">
    <property type="term" value="C:plasma membrane"/>
    <property type="evidence" value="ECO:0007669"/>
    <property type="project" value="UniProtKB-SubCell"/>
</dbReference>
<organism evidence="7 8">
    <name type="scientific">Nakamurella panacisegetis</name>
    <dbReference type="NCBI Taxonomy" id="1090615"/>
    <lineage>
        <taxon>Bacteria</taxon>
        <taxon>Bacillati</taxon>
        <taxon>Actinomycetota</taxon>
        <taxon>Actinomycetes</taxon>
        <taxon>Nakamurellales</taxon>
        <taxon>Nakamurellaceae</taxon>
        <taxon>Nakamurella</taxon>
    </lineage>
</organism>
<keyword evidence="3 6" id="KW-0812">Transmembrane</keyword>
<dbReference type="Pfam" id="PF03631">
    <property type="entry name" value="Virul_fac_BrkB"/>
    <property type="match status" value="1"/>
</dbReference>
<evidence type="ECO:0000256" key="4">
    <source>
        <dbReference type="ARBA" id="ARBA00022989"/>
    </source>
</evidence>
<dbReference type="AlphaFoldDB" id="A0A1H0SBZ3"/>
<evidence type="ECO:0000256" key="6">
    <source>
        <dbReference type="SAM" id="Phobius"/>
    </source>
</evidence>
<reference evidence="7 8" key="1">
    <citation type="submission" date="2016-10" db="EMBL/GenBank/DDBJ databases">
        <authorList>
            <person name="de Groot N.N."/>
        </authorList>
    </citation>
    <scope>NUCLEOTIDE SEQUENCE [LARGE SCALE GENOMIC DNA]</scope>
    <source>
        <strain evidence="8">P4-7,KCTC 19426,CECT 7604</strain>
    </source>
</reference>
<feature type="transmembrane region" description="Helical" evidence="6">
    <location>
        <begin position="242"/>
        <end position="263"/>
    </location>
</feature>
<name>A0A1H0SBZ3_9ACTN</name>
<keyword evidence="2" id="KW-1003">Cell membrane</keyword>
<dbReference type="PANTHER" id="PTHR30213:SF1">
    <property type="entry name" value="INNER MEMBRANE PROTEIN YHJD"/>
    <property type="match status" value="1"/>
</dbReference>
<sequence>MGRRGRGGGGTLLAGVKQAAGRLWRRPSVRHLVRAVNRFGDRLGFQFAAAITYFSFLAVVPVVMVSFSIAGFVLASRPQLLTSLRNSIISLLPSSLASSISDLLTQAIDARLTVGIIGLVVALYSGVSWMGNLRSAIQALWRPDFGTEQEIAAESLWRYYLKSLQYLAALAVGILLSLSLTAIGTSAQTLVLRWLHLDQVTWLTPLFTVVPILLAVAADMALFLGVYRVLPPKRYPAKRKALLRGAAAAAIAFEVLKFALTYVLPTLLRSATARIFGPVIGLLIFFNLAATVVLFIAAWIATSSGNPASGMPVLPHPGGEAATTADTLTLTTAAAAELDRLAQAKGLTREDVVQTAIERFLADPE</sequence>
<dbReference type="InterPro" id="IPR017039">
    <property type="entry name" value="Virul_fac_BrkB"/>
</dbReference>
<dbReference type="Proteomes" id="UP000198741">
    <property type="component" value="Chromosome I"/>
</dbReference>
<keyword evidence="8" id="KW-1185">Reference proteome</keyword>
<gene>
    <name evidence="7" type="ORF">SAMN04515671_4021</name>
</gene>
<evidence type="ECO:0000256" key="3">
    <source>
        <dbReference type="ARBA" id="ARBA00022692"/>
    </source>
</evidence>
<comment type="subcellular location">
    <subcellularLocation>
        <location evidence="1">Cell membrane</location>
        <topology evidence="1">Multi-pass membrane protein</topology>
    </subcellularLocation>
</comment>